<evidence type="ECO:0000313" key="3">
    <source>
        <dbReference type="Proteomes" id="UP000829354"/>
    </source>
</evidence>
<dbReference type="SUPFAM" id="SSF54695">
    <property type="entry name" value="POZ domain"/>
    <property type="match status" value="1"/>
</dbReference>
<sequence length="230" mass="27126">MPVVKLNIGGKVFQTTESTLKRFDGFFKTLLETSVPVTRDENDNYFIDRSSQHFEIILNYMRDGDVVLPDSDKSILEIQKEAQYYMLMGLVEICEKKIPKKVEKIMKSLENENQLLEVIANITDKPVLVVYYTFEECNFFKYPHDIRIKQFLATFADRFDIYFKCDSASMKINKNDEDDEDGGWSYRIYDTTNGWAQSGNFENVHKDLPCYYKGRYFKIKNYKKLFSKAK</sequence>
<dbReference type="SMART" id="SM00225">
    <property type="entry name" value="BTB"/>
    <property type="match status" value="1"/>
</dbReference>
<feature type="domain" description="BTB" evidence="1">
    <location>
        <begin position="2"/>
        <end position="70"/>
    </location>
</feature>
<accession>A0AAE9J9X2</accession>
<dbReference type="Proteomes" id="UP000829354">
    <property type="component" value="Chromosome II"/>
</dbReference>
<organism evidence="2 3">
    <name type="scientific">Caenorhabditis briggsae</name>
    <dbReference type="NCBI Taxonomy" id="6238"/>
    <lineage>
        <taxon>Eukaryota</taxon>
        <taxon>Metazoa</taxon>
        <taxon>Ecdysozoa</taxon>
        <taxon>Nematoda</taxon>
        <taxon>Chromadorea</taxon>
        <taxon>Rhabditida</taxon>
        <taxon>Rhabditina</taxon>
        <taxon>Rhabditomorpha</taxon>
        <taxon>Rhabditoidea</taxon>
        <taxon>Rhabditidae</taxon>
        <taxon>Peloderinae</taxon>
        <taxon>Caenorhabditis</taxon>
    </lineage>
</organism>
<dbReference type="PANTHER" id="PTHR11145">
    <property type="entry name" value="BTB/POZ DOMAIN-CONTAINING ADAPTER FOR CUL3-MEDIATED RHOA DEGRADATION PROTEIN FAMILY MEMBER"/>
    <property type="match status" value="1"/>
</dbReference>
<keyword evidence="3" id="KW-1185">Reference proteome</keyword>
<gene>
    <name evidence="2" type="ORF">L5515_015291</name>
</gene>
<dbReference type="InterPro" id="IPR000210">
    <property type="entry name" value="BTB/POZ_dom"/>
</dbReference>
<dbReference type="Pfam" id="PF02214">
    <property type="entry name" value="BTB_2"/>
    <property type="match status" value="1"/>
</dbReference>
<dbReference type="InterPro" id="IPR011333">
    <property type="entry name" value="SKP1/BTB/POZ_sf"/>
</dbReference>
<dbReference type="InterPro" id="IPR003131">
    <property type="entry name" value="T1-type_BTB"/>
</dbReference>
<dbReference type="PANTHER" id="PTHR11145:SF19">
    <property type="entry name" value="BTB DOMAIN-CONTAINING PROTEIN-RELATED"/>
    <property type="match status" value="1"/>
</dbReference>
<protein>
    <recommendedName>
        <fullName evidence="1">BTB domain-containing protein</fullName>
    </recommendedName>
</protein>
<dbReference type="AlphaFoldDB" id="A0AAE9J9X2"/>
<dbReference type="InterPro" id="IPR045068">
    <property type="entry name" value="BACURD1-3"/>
</dbReference>
<dbReference type="GO" id="GO:0051260">
    <property type="term" value="P:protein homooligomerization"/>
    <property type="evidence" value="ECO:0007669"/>
    <property type="project" value="InterPro"/>
</dbReference>
<evidence type="ECO:0000313" key="2">
    <source>
        <dbReference type="EMBL" id="UMM19859.1"/>
    </source>
</evidence>
<dbReference type="Gene3D" id="3.30.710.10">
    <property type="entry name" value="Potassium Channel Kv1.1, Chain A"/>
    <property type="match status" value="1"/>
</dbReference>
<dbReference type="CDD" id="cd18316">
    <property type="entry name" value="BTB_POZ_KCTD-like"/>
    <property type="match status" value="1"/>
</dbReference>
<reference evidence="2 3" key="1">
    <citation type="submission" date="2022-04" db="EMBL/GenBank/DDBJ databases">
        <title>Chromosome-level reference genomes for two strains of Caenorhabditis briggsae: an improved platform for comparative genomics.</title>
        <authorList>
            <person name="Stevens L."/>
            <person name="Andersen E."/>
        </authorList>
    </citation>
    <scope>NUCLEOTIDE SEQUENCE [LARGE SCALE GENOMIC DNA]</scope>
    <source>
        <strain evidence="2">VX34</strain>
        <tissue evidence="2">Whole-organism</tissue>
    </source>
</reference>
<proteinExistence type="predicted"/>
<evidence type="ECO:0000259" key="1">
    <source>
        <dbReference type="PROSITE" id="PS50097"/>
    </source>
</evidence>
<dbReference type="PROSITE" id="PS50097">
    <property type="entry name" value="BTB"/>
    <property type="match status" value="1"/>
</dbReference>
<name>A0AAE9J9X2_CAEBR</name>
<dbReference type="EMBL" id="CP092621">
    <property type="protein sequence ID" value="UMM19859.1"/>
    <property type="molecule type" value="Genomic_DNA"/>
</dbReference>